<comment type="caution">
    <text evidence="2">The sequence shown here is derived from an EMBL/GenBank/DDBJ whole genome shotgun (WGS) entry which is preliminary data.</text>
</comment>
<proteinExistence type="predicted"/>
<sequence>MIQRATESDVEKILVHSAESLYEGTMKTSKFSQEKVLEITTPLLEKGAYYLVIKQDNILKGWVLIGSNKDYFSGEEIGFIYELYVLHPYRGQGFSRQLMRVAVDELDKLGYSEIRLNVFAGNFAKELYKEMGFVERQVVMSLKREDEK</sequence>
<dbReference type="PANTHER" id="PTHR43617:SF34">
    <property type="entry name" value="PUTATIVE-RELATED"/>
    <property type="match status" value="1"/>
</dbReference>
<dbReference type="Proteomes" id="UP001372526">
    <property type="component" value="Unassembled WGS sequence"/>
</dbReference>
<evidence type="ECO:0000313" key="2">
    <source>
        <dbReference type="EMBL" id="MEI4802165.1"/>
    </source>
</evidence>
<accession>A0ABU8FHJ4</accession>
<name>A0ABU8FHJ4_9BACI</name>
<dbReference type="RefSeq" id="WP_336472744.1">
    <property type="nucleotide sequence ID" value="NZ_JBAWSX010000006.1"/>
</dbReference>
<evidence type="ECO:0000259" key="1">
    <source>
        <dbReference type="PROSITE" id="PS51186"/>
    </source>
</evidence>
<dbReference type="InterPro" id="IPR050276">
    <property type="entry name" value="MshD_Acetyltransferase"/>
</dbReference>
<dbReference type="InterPro" id="IPR000182">
    <property type="entry name" value="GNAT_dom"/>
</dbReference>
<reference evidence="2 3" key="1">
    <citation type="submission" date="2024-01" db="EMBL/GenBank/DDBJ databases">
        <title>Seven novel Bacillus-like species.</title>
        <authorList>
            <person name="Liu G."/>
        </authorList>
    </citation>
    <scope>NUCLEOTIDE SEQUENCE [LARGE SCALE GENOMIC DNA]</scope>
    <source>
        <strain evidence="2 3">FJAT-51639</strain>
    </source>
</reference>
<evidence type="ECO:0000313" key="3">
    <source>
        <dbReference type="Proteomes" id="UP001372526"/>
    </source>
</evidence>
<dbReference type="InterPro" id="IPR016181">
    <property type="entry name" value="Acyl_CoA_acyltransferase"/>
</dbReference>
<dbReference type="Gene3D" id="3.40.630.30">
    <property type="match status" value="1"/>
</dbReference>
<keyword evidence="3" id="KW-1185">Reference proteome</keyword>
<feature type="domain" description="N-acetyltransferase" evidence="1">
    <location>
        <begin position="1"/>
        <end position="148"/>
    </location>
</feature>
<dbReference type="SUPFAM" id="SSF55729">
    <property type="entry name" value="Acyl-CoA N-acyltransferases (Nat)"/>
    <property type="match status" value="1"/>
</dbReference>
<dbReference type="PROSITE" id="PS51186">
    <property type="entry name" value="GNAT"/>
    <property type="match status" value="1"/>
</dbReference>
<dbReference type="Pfam" id="PF00583">
    <property type="entry name" value="Acetyltransf_1"/>
    <property type="match status" value="1"/>
</dbReference>
<dbReference type="EMBL" id="JBAWSX010000006">
    <property type="protein sequence ID" value="MEI4802165.1"/>
    <property type="molecule type" value="Genomic_DNA"/>
</dbReference>
<dbReference type="PANTHER" id="PTHR43617">
    <property type="entry name" value="L-AMINO ACID N-ACETYLTRANSFERASE"/>
    <property type="match status" value="1"/>
</dbReference>
<gene>
    <name evidence="2" type="ORF">WAZ07_12710</name>
</gene>
<dbReference type="CDD" id="cd04301">
    <property type="entry name" value="NAT_SF"/>
    <property type="match status" value="1"/>
</dbReference>
<organism evidence="2 3">
    <name type="scientific">Bacillus bruguierae</name>
    <dbReference type="NCBI Taxonomy" id="3127667"/>
    <lineage>
        <taxon>Bacteria</taxon>
        <taxon>Bacillati</taxon>
        <taxon>Bacillota</taxon>
        <taxon>Bacilli</taxon>
        <taxon>Bacillales</taxon>
        <taxon>Bacillaceae</taxon>
        <taxon>Bacillus</taxon>
    </lineage>
</organism>
<protein>
    <submittedName>
        <fullName evidence="2">GNAT family N-acetyltransferase</fullName>
    </submittedName>
</protein>